<sequence length="221" mass="22631">SNMHISLSTSTFTLVLLFSSALAAPASLVQERGILDDIKNAAHNLENATLSGVVNTLKQSIENPALTEARLEVIKGISQTTSALTAITAQANSTDNLAVASISKQAQQGVNNAQQGIDNIGQALISGNTPSKTDQKNVAQGIKTAQDGVACMPSAITKPDETLNQKIAAGQTAIGLLRAGGEGVLSASNLSFGDLGLPDDFDSEQPDCSSFSSSGDDTSST</sequence>
<feature type="non-terminal residue" evidence="3">
    <location>
        <position position="1"/>
    </location>
</feature>
<dbReference type="OrthoDB" id="3236908at2759"/>
<protein>
    <recommendedName>
        <fullName evidence="5">Cell wall protein</fullName>
    </recommendedName>
</protein>
<evidence type="ECO:0000313" key="4">
    <source>
        <dbReference type="Proteomes" id="UP000076722"/>
    </source>
</evidence>
<keyword evidence="4" id="KW-1185">Reference proteome</keyword>
<feature type="signal peptide" evidence="2">
    <location>
        <begin position="1"/>
        <end position="23"/>
    </location>
</feature>
<dbReference type="Proteomes" id="UP000076722">
    <property type="component" value="Unassembled WGS sequence"/>
</dbReference>
<dbReference type="AlphaFoldDB" id="A0A164S915"/>
<reference evidence="3 4" key="1">
    <citation type="journal article" date="2016" name="Mol. Biol. Evol.">
        <title>Comparative Genomics of Early-Diverging Mushroom-Forming Fungi Provides Insights into the Origins of Lignocellulose Decay Capabilities.</title>
        <authorList>
            <person name="Nagy L.G."/>
            <person name="Riley R."/>
            <person name="Tritt A."/>
            <person name="Adam C."/>
            <person name="Daum C."/>
            <person name="Floudas D."/>
            <person name="Sun H."/>
            <person name="Yadav J.S."/>
            <person name="Pangilinan J."/>
            <person name="Larsson K.H."/>
            <person name="Matsuura K."/>
            <person name="Barry K."/>
            <person name="Labutti K."/>
            <person name="Kuo R."/>
            <person name="Ohm R.A."/>
            <person name="Bhattacharya S.S."/>
            <person name="Shirouzu T."/>
            <person name="Yoshinaga Y."/>
            <person name="Martin F.M."/>
            <person name="Grigoriev I.V."/>
            <person name="Hibbett D.S."/>
        </authorList>
    </citation>
    <scope>NUCLEOTIDE SEQUENCE [LARGE SCALE GENOMIC DNA]</scope>
    <source>
        <strain evidence="3 4">HHB9708</strain>
    </source>
</reference>
<feature type="region of interest" description="Disordered" evidence="1">
    <location>
        <begin position="196"/>
        <end position="221"/>
    </location>
</feature>
<feature type="chain" id="PRO_5007853057" description="Cell wall protein" evidence="2">
    <location>
        <begin position="24"/>
        <end position="221"/>
    </location>
</feature>
<accession>A0A164S915</accession>
<evidence type="ECO:0000256" key="2">
    <source>
        <dbReference type="SAM" id="SignalP"/>
    </source>
</evidence>
<gene>
    <name evidence="3" type="ORF">SISNIDRAFT_456868</name>
</gene>
<evidence type="ECO:0000256" key="1">
    <source>
        <dbReference type="SAM" id="MobiDB-lite"/>
    </source>
</evidence>
<proteinExistence type="predicted"/>
<keyword evidence="2" id="KW-0732">Signal</keyword>
<feature type="compositionally biased region" description="Low complexity" evidence="1">
    <location>
        <begin position="209"/>
        <end position="221"/>
    </location>
</feature>
<evidence type="ECO:0008006" key="5">
    <source>
        <dbReference type="Google" id="ProtNLM"/>
    </source>
</evidence>
<dbReference type="EMBL" id="KV419416">
    <property type="protein sequence ID" value="KZS91259.1"/>
    <property type="molecule type" value="Genomic_DNA"/>
</dbReference>
<evidence type="ECO:0000313" key="3">
    <source>
        <dbReference type="EMBL" id="KZS91259.1"/>
    </source>
</evidence>
<name>A0A164S915_9AGAM</name>
<organism evidence="3 4">
    <name type="scientific">Sistotremastrum niveocremeum HHB9708</name>
    <dbReference type="NCBI Taxonomy" id="1314777"/>
    <lineage>
        <taxon>Eukaryota</taxon>
        <taxon>Fungi</taxon>
        <taxon>Dikarya</taxon>
        <taxon>Basidiomycota</taxon>
        <taxon>Agaricomycotina</taxon>
        <taxon>Agaricomycetes</taxon>
        <taxon>Sistotremastrales</taxon>
        <taxon>Sistotremastraceae</taxon>
        <taxon>Sertulicium</taxon>
        <taxon>Sertulicium niveocremeum</taxon>
    </lineage>
</organism>